<keyword evidence="3" id="KW-0436">Ligase</keyword>
<dbReference type="EC" id="6.1.1.9" evidence="2"/>
<evidence type="ECO:0000256" key="5">
    <source>
        <dbReference type="ARBA" id="ARBA00022840"/>
    </source>
</evidence>
<dbReference type="InterPro" id="IPR002303">
    <property type="entry name" value="Valyl-tRNA_ligase"/>
</dbReference>
<comment type="similarity">
    <text evidence="1">Belongs to the class-I aminoacyl-tRNA synthetase family.</text>
</comment>
<evidence type="ECO:0000256" key="8">
    <source>
        <dbReference type="ARBA" id="ARBA00029936"/>
    </source>
</evidence>
<dbReference type="Pfam" id="PF08264">
    <property type="entry name" value="Anticodon_1"/>
    <property type="match status" value="1"/>
</dbReference>
<dbReference type="STRING" id="114155.A0A4Q9PKV5"/>
<evidence type="ECO:0000256" key="4">
    <source>
        <dbReference type="ARBA" id="ARBA00022741"/>
    </source>
</evidence>
<dbReference type="PANTHER" id="PTHR11946:SF109">
    <property type="entry name" value="VALINE--TRNA LIGASE"/>
    <property type="match status" value="1"/>
</dbReference>
<keyword evidence="7 9" id="KW-0030">Aminoacyl-tRNA synthetase</keyword>
<keyword evidence="10" id="KW-1185">Reference proteome</keyword>
<gene>
    <name evidence="9" type="ORF">BD310DRAFT_1031903</name>
</gene>
<dbReference type="SUPFAM" id="SSF47323">
    <property type="entry name" value="Anticodon-binding domain of a subclass of class I aminoacyl-tRNA synthetases"/>
    <property type="match status" value="1"/>
</dbReference>
<dbReference type="GO" id="GO:0005524">
    <property type="term" value="F:ATP binding"/>
    <property type="evidence" value="ECO:0007669"/>
    <property type="project" value="UniProtKB-KW"/>
</dbReference>
<accession>A0A4Q9PKV5</accession>
<evidence type="ECO:0000313" key="9">
    <source>
        <dbReference type="EMBL" id="TBU54803.1"/>
    </source>
</evidence>
<reference evidence="9 10" key="1">
    <citation type="submission" date="2019-01" db="EMBL/GenBank/DDBJ databases">
        <title>Draft genome sequences of three monokaryotic isolates of the white-rot basidiomycete fungus Dichomitus squalens.</title>
        <authorList>
            <consortium name="DOE Joint Genome Institute"/>
            <person name="Lopez S.C."/>
            <person name="Andreopoulos B."/>
            <person name="Pangilinan J."/>
            <person name="Lipzen A."/>
            <person name="Riley R."/>
            <person name="Ahrendt S."/>
            <person name="Ng V."/>
            <person name="Barry K."/>
            <person name="Daum C."/>
            <person name="Grigoriev I.V."/>
            <person name="Hilden K.S."/>
            <person name="Makela M.R."/>
            <person name="de Vries R.P."/>
        </authorList>
    </citation>
    <scope>NUCLEOTIDE SEQUENCE [LARGE SCALE GENOMIC DNA]</scope>
    <source>
        <strain evidence="9 10">CBS 464.89</strain>
    </source>
</reference>
<organism evidence="9 10">
    <name type="scientific">Dichomitus squalens</name>
    <dbReference type="NCBI Taxonomy" id="114155"/>
    <lineage>
        <taxon>Eukaryota</taxon>
        <taxon>Fungi</taxon>
        <taxon>Dikarya</taxon>
        <taxon>Basidiomycota</taxon>
        <taxon>Agaricomycotina</taxon>
        <taxon>Agaricomycetes</taxon>
        <taxon>Polyporales</taxon>
        <taxon>Polyporaceae</taxon>
        <taxon>Dichomitus</taxon>
    </lineage>
</organism>
<dbReference type="GO" id="GO:0005829">
    <property type="term" value="C:cytosol"/>
    <property type="evidence" value="ECO:0007669"/>
    <property type="project" value="TreeGrafter"/>
</dbReference>
<evidence type="ECO:0000256" key="6">
    <source>
        <dbReference type="ARBA" id="ARBA00022917"/>
    </source>
</evidence>
<sequence>MRVIATSVSVLRVVDLESCGFLLRLAGVLQPTEGRVRIVWANETRSRRQRCFPSHETSELEPPANPDRRTGRAAHNFWLHKLCDVHMEAMKPMTDESASETTRKSAQQTLYTCLDHGLRLLHPFMPLVTQELWQRLPRRPNGPTPSIMLSKYPTFTEHDFDLVFSTVKSARALAASYTIIQNLHGQLLI</sequence>
<name>A0A4Q9PKV5_9APHY</name>
<keyword evidence="4" id="KW-0547">Nucleotide-binding</keyword>
<proteinExistence type="inferred from homology"/>
<dbReference type="EMBL" id="ML145181">
    <property type="protein sequence ID" value="TBU54803.1"/>
    <property type="molecule type" value="Genomic_DNA"/>
</dbReference>
<dbReference type="GO" id="GO:0006438">
    <property type="term" value="P:valyl-tRNA aminoacylation"/>
    <property type="evidence" value="ECO:0007669"/>
    <property type="project" value="InterPro"/>
</dbReference>
<dbReference type="PANTHER" id="PTHR11946">
    <property type="entry name" value="VALYL-TRNA SYNTHETASES"/>
    <property type="match status" value="1"/>
</dbReference>
<evidence type="ECO:0000313" key="10">
    <source>
        <dbReference type="Proteomes" id="UP000292082"/>
    </source>
</evidence>
<dbReference type="InterPro" id="IPR009080">
    <property type="entry name" value="tRNAsynth_Ia_anticodon-bd"/>
</dbReference>
<dbReference type="InterPro" id="IPR013155">
    <property type="entry name" value="M/V/L/I-tRNA-synth_anticd-bd"/>
</dbReference>
<keyword evidence="6" id="KW-0648">Protein biosynthesis</keyword>
<evidence type="ECO:0000256" key="2">
    <source>
        <dbReference type="ARBA" id="ARBA00013169"/>
    </source>
</evidence>
<evidence type="ECO:0000256" key="3">
    <source>
        <dbReference type="ARBA" id="ARBA00022598"/>
    </source>
</evidence>
<dbReference type="Gene3D" id="1.10.730.10">
    <property type="entry name" value="Isoleucyl-tRNA Synthetase, Domain 1"/>
    <property type="match status" value="1"/>
</dbReference>
<evidence type="ECO:0000256" key="7">
    <source>
        <dbReference type="ARBA" id="ARBA00023146"/>
    </source>
</evidence>
<dbReference type="GO" id="GO:0004832">
    <property type="term" value="F:valine-tRNA ligase activity"/>
    <property type="evidence" value="ECO:0007669"/>
    <property type="project" value="UniProtKB-EC"/>
</dbReference>
<protein>
    <recommendedName>
        <fullName evidence="2">valine--tRNA ligase</fullName>
        <ecNumber evidence="2">6.1.1.9</ecNumber>
    </recommendedName>
    <alternativeName>
        <fullName evidence="8">Valyl-tRNA synthetase</fullName>
    </alternativeName>
</protein>
<evidence type="ECO:0000256" key="1">
    <source>
        <dbReference type="ARBA" id="ARBA00005594"/>
    </source>
</evidence>
<dbReference type="Proteomes" id="UP000292082">
    <property type="component" value="Unassembled WGS sequence"/>
</dbReference>
<dbReference type="AlphaFoldDB" id="A0A4Q9PKV5"/>
<keyword evidence="5" id="KW-0067">ATP-binding</keyword>